<keyword evidence="2" id="KW-1185">Reference proteome</keyword>
<reference evidence="1 2" key="1">
    <citation type="journal article" date="2014" name="Front. Microbiol.">
        <title>Population and genomic analysis of the genus Halorubrum.</title>
        <authorList>
            <person name="Fullmer M.S."/>
            <person name="Soucy S.M."/>
            <person name="Swithers K.S."/>
            <person name="Makkay A.M."/>
            <person name="Wheeler R."/>
            <person name="Ventosa A."/>
            <person name="Gogarten J.P."/>
            <person name="Papke R.T."/>
        </authorList>
    </citation>
    <scope>NUCLEOTIDE SEQUENCE [LARGE SCALE GENOMIC DNA]</scope>
    <source>
        <strain evidence="1 2">C49</strain>
    </source>
</reference>
<organism evidence="1 2">
    <name type="scientific">Halorubrum persicum</name>
    <dbReference type="NCBI Taxonomy" id="1383844"/>
    <lineage>
        <taxon>Archaea</taxon>
        <taxon>Methanobacteriati</taxon>
        <taxon>Methanobacteriota</taxon>
        <taxon>Stenosarchaea group</taxon>
        <taxon>Halobacteria</taxon>
        <taxon>Halobacteriales</taxon>
        <taxon>Haloferacaceae</taxon>
        <taxon>Halorubrum</taxon>
    </lineage>
</organism>
<evidence type="ECO:0000313" key="1">
    <source>
        <dbReference type="EMBL" id="PHQ40427.1"/>
    </source>
</evidence>
<protein>
    <submittedName>
        <fullName evidence="1">Uncharacterized protein</fullName>
    </submittedName>
</protein>
<evidence type="ECO:0000313" key="2">
    <source>
        <dbReference type="Proteomes" id="UP000222824"/>
    </source>
</evidence>
<dbReference type="Proteomes" id="UP000222824">
    <property type="component" value="Unassembled WGS sequence"/>
</dbReference>
<dbReference type="AlphaFoldDB" id="A0A2G1WN89"/>
<name>A0A2G1WN89_9EURY</name>
<comment type="caution">
    <text evidence="1">The sequence shown here is derived from an EMBL/GenBank/DDBJ whole genome shotgun (WGS) entry which is preliminary data.</text>
</comment>
<proteinExistence type="predicted"/>
<gene>
    <name evidence="1" type="ORF">DJ69_01215</name>
</gene>
<accession>A0A2G1WN89</accession>
<dbReference type="EMBL" id="NHOA01000008">
    <property type="protein sequence ID" value="PHQ40427.1"/>
    <property type="molecule type" value="Genomic_DNA"/>
</dbReference>
<sequence length="137" mass="15417">MAQMYAKATAVADVNTRKEGIEIVLELFEMAQEEYSEELEFEDALYDAAELSTGFEQMIEMVENQGVETSDLAKAMEGILAEWNTEDFEQFMIGADEQGGDIERTIDQVMGLFFALASNLSNSAYEELQIERDQITS</sequence>